<keyword evidence="1" id="KW-0472">Membrane</keyword>
<accession>A0A367KZH8</accession>
<dbReference type="Proteomes" id="UP000253664">
    <property type="component" value="Unassembled WGS sequence"/>
</dbReference>
<organism evidence="2 3">
    <name type="scientific">Ophiocordyceps polyrhachis-furcata BCC 54312</name>
    <dbReference type="NCBI Taxonomy" id="1330021"/>
    <lineage>
        <taxon>Eukaryota</taxon>
        <taxon>Fungi</taxon>
        <taxon>Dikarya</taxon>
        <taxon>Ascomycota</taxon>
        <taxon>Pezizomycotina</taxon>
        <taxon>Sordariomycetes</taxon>
        <taxon>Hypocreomycetidae</taxon>
        <taxon>Hypocreales</taxon>
        <taxon>Ophiocordycipitaceae</taxon>
        <taxon>Ophiocordyceps</taxon>
    </lineage>
</organism>
<keyword evidence="1" id="KW-1133">Transmembrane helix</keyword>
<sequence>MTSVMIRFTEKMGSAWIADVILTVSCCVVFDTLPAGIRPSGSRSISITHLPFLLFDQDGRTSHTGMGAEQPAGP</sequence>
<keyword evidence="1" id="KW-0812">Transmembrane</keyword>
<feature type="transmembrane region" description="Helical" evidence="1">
    <location>
        <begin position="12"/>
        <end position="33"/>
    </location>
</feature>
<reference evidence="2 3" key="1">
    <citation type="journal article" date="2015" name="BMC Genomics">
        <title>Insights from the genome of Ophiocordyceps polyrhachis-furcata to pathogenicity and host specificity in insect fungi.</title>
        <authorList>
            <person name="Wichadakul D."/>
            <person name="Kobmoo N."/>
            <person name="Ingsriswang S."/>
            <person name="Tangphatsornruang S."/>
            <person name="Chantasingh D."/>
            <person name="Luangsa-ard J.J."/>
            <person name="Eurwilaichitr L."/>
        </authorList>
    </citation>
    <scope>NUCLEOTIDE SEQUENCE [LARGE SCALE GENOMIC DNA]</scope>
    <source>
        <strain evidence="2 3">BCC 54312</strain>
    </source>
</reference>
<evidence type="ECO:0000313" key="3">
    <source>
        <dbReference type="Proteomes" id="UP000253664"/>
    </source>
</evidence>
<dbReference type="EMBL" id="LKCN02000026">
    <property type="protein sequence ID" value="RCI07571.1"/>
    <property type="molecule type" value="Genomic_DNA"/>
</dbReference>
<dbReference type="AlphaFoldDB" id="A0A367KZH8"/>
<keyword evidence="3" id="KW-1185">Reference proteome</keyword>
<name>A0A367KZH8_9HYPO</name>
<protein>
    <submittedName>
        <fullName evidence="2">Uncharacterized protein</fullName>
    </submittedName>
</protein>
<evidence type="ECO:0000313" key="2">
    <source>
        <dbReference type="EMBL" id="RCI07571.1"/>
    </source>
</evidence>
<proteinExistence type="predicted"/>
<evidence type="ECO:0000256" key="1">
    <source>
        <dbReference type="SAM" id="Phobius"/>
    </source>
</evidence>
<comment type="caution">
    <text evidence="2">The sequence shown here is derived from an EMBL/GenBank/DDBJ whole genome shotgun (WGS) entry which is preliminary data.</text>
</comment>
<gene>
    <name evidence="2" type="ORF">L249_1621</name>
</gene>